<dbReference type="Proteomes" id="UP000677218">
    <property type="component" value="Unassembled WGS sequence"/>
</dbReference>
<evidence type="ECO:0000256" key="10">
    <source>
        <dbReference type="RuleBase" id="RU367050"/>
    </source>
</evidence>
<evidence type="ECO:0000256" key="8">
    <source>
        <dbReference type="ARBA" id="ARBA00023136"/>
    </source>
</evidence>
<keyword evidence="5 10" id="KW-0762">Sugar transport</keyword>
<dbReference type="GO" id="GO:0042956">
    <property type="term" value="P:maltodextrin transmembrane transport"/>
    <property type="evidence" value="ECO:0007669"/>
    <property type="project" value="TreeGrafter"/>
</dbReference>
<feature type="transmembrane region" description="Helical" evidence="9">
    <location>
        <begin position="309"/>
        <end position="331"/>
    </location>
</feature>
<comment type="caution">
    <text evidence="12">The sequence shown here is derived from an EMBL/GenBank/DDBJ whole genome shotgun (WGS) entry which is preliminary data.</text>
</comment>
<feature type="transmembrane region" description="Helical" evidence="9">
    <location>
        <begin position="352"/>
        <end position="374"/>
    </location>
</feature>
<keyword evidence="8 9" id="KW-0472">Membrane</keyword>
<evidence type="ECO:0000256" key="1">
    <source>
        <dbReference type="ARBA" id="ARBA00004651"/>
    </source>
</evidence>
<feature type="transmembrane region" description="Helical" evidence="9">
    <location>
        <begin position="420"/>
        <end position="442"/>
    </location>
</feature>
<dbReference type="PROSITE" id="PS50928">
    <property type="entry name" value="ABC_TM1"/>
    <property type="match status" value="1"/>
</dbReference>
<dbReference type="Pfam" id="PF00528">
    <property type="entry name" value="BPD_transp_1"/>
    <property type="match status" value="1"/>
</dbReference>
<sequence length="451" mass="50164">MFKRKHNPPKATYREVFSKGSAATKLSFFLMGSNALENKQWVKGFCLMLSEIVFLIWFFLSGIPTLNSLATLGTVKHKRVVYDAAQGVYVTKQPSNSVLLLLFGVLALMIIAAIIGLYIVNLKSTRHNYVLKRDGEHIPSNGEELASLLDTRLHATLMAVPLVGILLFTVLPTVFMISMAFTNYDRQHPIAFSWTGFQAFGNVLSGDLAGTFFPVLGWTIIWAVAATATTFFFGVLLALLIESKGIKHKAFWRTIFVIIWAVPQFVSLLMMAQFLDYQGALNAILQNLHLISHPIHFIDNQASPWMARITVIIVNMWIGIPVSMLVSTAIIQNLPTDQIEAAKIDGANSFQIFKSITFPQILYVMAPSLIQQFIGNINNFNVIYLLTGGAPMNAKYNGAGSTDLLVTWLYNLTFGQEQRYNASAVLGILIFILSATFSLIAYRRTNAFKEG</sequence>
<proteinExistence type="inferred from homology"/>
<evidence type="ECO:0000256" key="7">
    <source>
        <dbReference type="ARBA" id="ARBA00022989"/>
    </source>
</evidence>
<evidence type="ECO:0000313" key="13">
    <source>
        <dbReference type="Proteomes" id="UP000677218"/>
    </source>
</evidence>
<dbReference type="InterPro" id="IPR035906">
    <property type="entry name" value="MetI-like_sf"/>
</dbReference>
<dbReference type="GO" id="GO:1990060">
    <property type="term" value="C:maltose transport complex"/>
    <property type="evidence" value="ECO:0007669"/>
    <property type="project" value="TreeGrafter"/>
</dbReference>
<evidence type="ECO:0000256" key="9">
    <source>
        <dbReference type="RuleBase" id="RU363032"/>
    </source>
</evidence>
<evidence type="ECO:0000313" key="12">
    <source>
        <dbReference type="EMBL" id="GFZ26433.1"/>
    </source>
</evidence>
<keyword evidence="3 9" id="KW-0813">Transport</keyword>
<protein>
    <recommendedName>
        <fullName evidence="10">Maltose/maltodextrin transport system permease protein</fullName>
    </recommendedName>
</protein>
<dbReference type="RefSeq" id="WP_212780138.1">
    <property type="nucleotide sequence ID" value="NZ_BMAY01000002.1"/>
</dbReference>
<dbReference type="PANTHER" id="PTHR47314:SF1">
    <property type="entry name" value="MALTOSE_MALTODEXTRIN TRANSPORT SYSTEM PERMEASE PROTEIN MALF"/>
    <property type="match status" value="1"/>
</dbReference>
<keyword evidence="4 10" id="KW-1003">Cell membrane</keyword>
<dbReference type="EMBL" id="BMAY01000002">
    <property type="protein sequence ID" value="GFZ26433.1"/>
    <property type="molecule type" value="Genomic_DNA"/>
</dbReference>
<evidence type="ECO:0000256" key="4">
    <source>
        <dbReference type="ARBA" id="ARBA00022475"/>
    </source>
</evidence>
<feature type="transmembrane region" description="Helical" evidence="9">
    <location>
        <begin position="251"/>
        <end position="275"/>
    </location>
</feature>
<comment type="subcellular location">
    <subcellularLocation>
        <location evidence="1 9">Cell membrane</location>
        <topology evidence="1 9">Multi-pass membrane protein</topology>
    </subcellularLocation>
</comment>
<keyword evidence="13" id="KW-1185">Reference proteome</keyword>
<comment type="function">
    <text evidence="10">Part of the ABC transporter complex MalEFGK involved in maltose/maltodextrin import. Probably responsible for the translocation of the substrate across the membrane.</text>
</comment>
<feature type="transmembrane region" description="Helical" evidence="9">
    <location>
        <begin position="41"/>
        <end position="60"/>
    </location>
</feature>
<evidence type="ECO:0000256" key="2">
    <source>
        <dbReference type="ARBA" id="ARBA00009047"/>
    </source>
</evidence>
<comment type="similarity">
    <text evidence="2 10">Belongs to the binding-protein-dependent transport system permease family. MalFG subfamily.</text>
</comment>
<keyword evidence="7 9" id="KW-1133">Transmembrane helix</keyword>
<dbReference type="GO" id="GO:0015423">
    <property type="term" value="F:ABC-type maltose transporter activity"/>
    <property type="evidence" value="ECO:0007669"/>
    <property type="project" value="TreeGrafter"/>
</dbReference>
<evidence type="ECO:0000256" key="3">
    <source>
        <dbReference type="ARBA" id="ARBA00022448"/>
    </source>
</evidence>
<feature type="transmembrane region" description="Helical" evidence="9">
    <location>
        <begin position="215"/>
        <end position="239"/>
    </location>
</feature>
<feature type="transmembrane region" description="Helical" evidence="9">
    <location>
        <begin position="98"/>
        <end position="120"/>
    </location>
</feature>
<name>A0A916QJ15_9LACO</name>
<accession>A0A916QJ15</accession>
<dbReference type="AlphaFoldDB" id="A0A916QJ15"/>
<feature type="transmembrane region" description="Helical" evidence="9">
    <location>
        <begin position="157"/>
        <end position="181"/>
    </location>
</feature>
<dbReference type="SUPFAM" id="SSF161098">
    <property type="entry name" value="MetI-like"/>
    <property type="match status" value="1"/>
</dbReference>
<evidence type="ECO:0000259" key="11">
    <source>
        <dbReference type="PROSITE" id="PS50928"/>
    </source>
</evidence>
<dbReference type="InterPro" id="IPR000515">
    <property type="entry name" value="MetI-like"/>
</dbReference>
<keyword evidence="6 9" id="KW-0812">Transmembrane</keyword>
<dbReference type="Gene3D" id="1.10.3720.10">
    <property type="entry name" value="MetI-like"/>
    <property type="match status" value="1"/>
</dbReference>
<feature type="domain" description="ABC transmembrane type-1" evidence="11">
    <location>
        <begin position="216"/>
        <end position="441"/>
    </location>
</feature>
<dbReference type="CDD" id="cd06261">
    <property type="entry name" value="TM_PBP2"/>
    <property type="match status" value="1"/>
</dbReference>
<evidence type="ECO:0000256" key="5">
    <source>
        <dbReference type="ARBA" id="ARBA00022597"/>
    </source>
</evidence>
<dbReference type="PANTHER" id="PTHR47314">
    <property type="entry name" value="MALTOSE/MALTODEXTRIN TRANSPORT SYSTEM PERMEASE PROTEIN MALF"/>
    <property type="match status" value="1"/>
</dbReference>
<dbReference type="SUPFAM" id="SSF160964">
    <property type="entry name" value="MalF N-terminal region-like"/>
    <property type="match status" value="1"/>
</dbReference>
<evidence type="ECO:0000256" key="6">
    <source>
        <dbReference type="ARBA" id="ARBA00022692"/>
    </source>
</evidence>
<reference evidence="12" key="1">
    <citation type="submission" date="2020-08" db="EMBL/GenBank/DDBJ databases">
        <title>Taxonomic study for Lactobacillus species isolated from hardwood bark.</title>
        <authorList>
            <person name="Tohno M."/>
            <person name="Tanizawa Y."/>
        </authorList>
    </citation>
    <scope>NUCLEOTIDE SEQUENCE</scope>
    <source>
        <strain evidence="12">B40</strain>
    </source>
</reference>
<gene>
    <name evidence="12" type="primary">ugpA_1</name>
    <name evidence="12" type="ORF">LCB40_03130</name>
</gene>
<organism evidence="12 13">
    <name type="scientific">Lactobacillus corticis</name>
    <dbReference type="NCBI Taxonomy" id="2201249"/>
    <lineage>
        <taxon>Bacteria</taxon>
        <taxon>Bacillati</taxon>
        <taxon>Bacillota</taxon>
        <taxon>Bacilli</taxon>
        <taxon>Lactobacillales</taxon>
        <taxon>Lactobacillaceae</taxon>
        <taxon>Lactobacillus</taxon>
    </lineage>
</organism>